<dbReference type="OrthoDB" id="9768127at2"/>
<dbReference type="InterPro" id="IPR004753">
    <property type="entry name" value="MreB"/>
</dbReference>
<dbReference type="NCBIfam" id="TIGR00904">
    <property type="entry name" value="mreB"/>
    <property type="match status" value="1"/>
</dbReference>
<feature type="binding site" evidence="6">
    <location>
        <begin position="12"/>
        <end position="14"/>
    </location>
    <ligand>
        <name>ATP</name>
        <dbReference type="ChEBI" id="CHEBI:30616"/>
    </ligand>
</feature>
<evidence type="ECO:0000256" key="2">
    <source>
        <dbReference type="ARBA" id="ARBA00022741"/>
    </source>
</evidence>
<comment type="function">
    <text evidence="6">Forms membrane-associated dynamic filaments that are essential for cell shape determination. Acts by regulating cell wall synthesis and cell elongation, and thus cell shape. A feedback loop between cell geometry and MreB localization may maintain elongated cell shape by targeting cell wall growth to regions of negative cell wall curvature.</text>
</comment>
<dbReference type="GO" id="GO:0005737">
    <property type="term" value="C:cytoplasm"/>
    <property type="evidence" value="ECO:0007669"/>
    <property type="project" value="UniProtKB-SubCell"/>
</dbReference>
<feature type="binding site" evidence="6">
    <location>
        <begin position="286"/>
        <end position="289"/>
    </location>
    <ligand>
        <name>ATP</name>
        <dbReference type="ChEBI" id="CHEBI:30616"/>
    </ligand>
</feature>
<comment type="subcellular location">
    <subcellularLocation>
        <location evidence="6">Cytoplasm</location>
    </subcellularLocation>
    <text evidence="6">Membrane-associated.</text>
</comment>
<evidence type="ECO:0000256" key="5">
    <source>
        <dbReference type="ARBA" id="ARBA00023458"/>
    </source>
</evidence>
<dbReference type="PANTHER" id="PTHR42749:SF1">
    <property type="entry name" value="CELL SHAPE-DETERMINING PROTEIN MREB"/>
    <property type="match status" value="1"/>
</dbReference>
<accession>A0A212PZU9</accession>
<comment type="subunit">
    <text evidence="6">Forms polymers.</text>
</comment>
<keyword evidence="8" id="KW-1185">Reference proteome</keyword>
<dbReference type="Gene3D" id="3.30.420.40">
    <property type="match status" value="3"/>
</dbReference>
<dbReference type="HAMAP" id="MF_02207">
    <property type="entry name" value="MreB"/>
    <property type="match status" value="1"/>
</dbReference>
<evidence type="ECO:0000313" key="8">
    <source>
        <dbReference type="Proteomes" id="UP000197025"/>
    </source>
</evidence>
<evidence type="ECO:0000256" key="3">
    <source>
        <dbReference type="ARBA" id="ARBA00022840"/>
    </source>
</evidence>
<dbReference type="InterPro" id="IPR056546">
    <property type="entry name" value="MreB_MamK-like"/>
</dbReference>
<feature type="binding site" evidence="6">
    <location>
        <begin position="206"/>
        <end position="209"/>
    </location>
    <ligand>
        <name>ATP</name>
        <dbReference type="ChEBI" id="CHEBI:30616"/>
    </ligand>
</feature>
<keyword evidence="4 6" id="KW-0133">Cell shape</keyword>
<dbReference type="NCBIfam" id="NF010539">
    <property type="entry name" value="PRK13927.1"/>
    <property type="match status" value="1"/>
</dbReference>
<evidence type="ECO:0000256" key="4">
    <source>
        <dbReference type="ARBA" id="ARBA00022960"/>
    </source>
</evidence>
<keyword evidence="3 6" id="KW-0067">ATP-binding</keyword>
<name>A0A212PZU9_9CHLR</name>
<comment type="similarity">
    <text evidence="5 6">Belongs to the FtsA/MreB family.</text>
</comment>
<keyword evidence="2 6" id="KW-0547">Nucleotide-binding</keyword>
<dbReference type="CDD" id="cd10225">
    <property type="entry name" value="ASKHA_NBD_MreB-like"/>
    <property type="match status" value="1"/>
</dbReference>
<feature type="binding site" evidence="6">
    <location>
        <begin position="158"/>
        <end position="160"/>
    </location>
    <ligand>
        <name>ATP</name>
        <dbReference type="ChEBI" id="CHEBI:30616"/>
    </ligand>
</feature>
<proteinExistence type="inferred from homology"/>
<dbReference type="AlphaFoldDB" id="A0A212PZU9"/>
<dbReference type="EMBL" id="FYEK01000003">
    <property type="protein sequence ID" value="SNB52468.1"/>
    <property type="molecule type" value="Genomic_DNA"/>
</dbReference>
<organism evidence="7 8">
    <name type="scientific">Thermoflexus hugenholtzii JAD2</name>
    <dbReference type="NCBI Taxonomy" id="877466"/>
    <lineage>
        <taxon>Bacteria</taxon>
        <taxon>Bacillati</taxon>
        <taxon>Chloroflexota</taxon>
        <taxon>Thermoflexia</taxon>
        <taxon>Thermoflexales</taxon>
        <taxon>Thermoflexaceae</taxon>
        <taxon>Thermoflexus</taxon>
    </lineage>
</organism>
<dbReference type="Pfam" id="PF06723">
    <property type="entry name" value="MreB_Mbl"/>
    <property type="match status" value="1"/>
</dbReference>
<evidence type="ECO:0000256" key="1">
    <source>
        <dbReference type="ARBA" id="ARBA00022490"/>
    </source>
</evidence>
<evidence type="ECO:0000313" key="7">
    <source>
        <dbReference type="EMBL" id="SNB52468.1"/>
    </source>
</evidence>
<dbReference type="PANTHER" id="PTHR42749">
    <property type="entry name" value="CELL SHAPE-DETERMINING PROTEIN MREB"/>
    <property type="match status" value="1"/>
</dbReference>
<sequence>MLTKRLGIDLGTANVLVYEVGRGIVLQEPSVVAMPVDGDEILAVGEEARAMYGRTPEIIEVIRPLRDGVIADYYVTERMLRYFINKVCGPLRLFRPHVMISVPYGVTSVESRAVHEAAVAAGAHPGHVYLIPEPLAAALGAGLPVDTPTGNMVVDLGGGTTEAAVISMLGIVTAHSVRVGGIRMDEAIIGYVRRKYNLAIGEPTAEQVKIQIGTALPLDPPLTMEVQGRDLVTGLPRTITLSSDEVLEAIQEPLQAVVGVVRAVLERTPPELAADIIDRGMAMVGGGALLRRIDEFLTQQTGVPAYVADAPMACVAIGAGKALENIHLFQRTLTTIWSSF</sequence>
<protein>
    <recommendedName>
        <fullName evidence="6">Cell shape-determining protein MreB</fullName>
    </recommendedName>
</protein>
<keyword evidence="1 6" id="KW-0963">Cytoplasm</keyword>
<evidence type="ECO:0000256" key="6">
    <source>
        <dbReference type="HAMAP-Rule" id="MF_02207"/>
    </source>
</evidence>
<dbReference type="SUPFAM" id="SSF53067">
    <property type="entry name" value="Actin-like ATPase domain"/>
    <property type="match status" value="2"/>
</dbReference>
<dbReference type="GO" id="GO:0000902">
    <property type="term" value="P:cell morphogenesis"/>
    <property type="evidence" value="ECO:0007669"/>
    <property type="project" value="InterPro"/>
</dbReference>
<dbReference type="GO" id="GO:0008360">
    <property type="term" value="P:regulation of cell shape"/>
    <property type="evidence" value="ECO:0007669"/>
    <property type="project" value="UniProtKB-UniRule"/>
</dbReference>
<dbReference type="InterPro" id="IPR043129">
    <property type="entry name" value="ATPase_NBD"/>
</dbReference>
<reference evidence="8" key="1">
    <citation type="submission" date="2017-06" db="EMBL/GenBank/DDBJ databases">
        <authorList>
            <person name="Varghese N."/>
            <person name="Submissions S."/>
        </authorList>
    </citation>
    <scope>NUCLEOTIDE SEQUENCE [LARGE SCALE GENOMIC DNA]</scope>
    <source>
        <strain evidence="8">JAD2</strain>
    </source>
</reference>
<dbReference type="Proteomes" id="UP000197025">
    <property type="component" value="Unassembled WGS sequence"/>
</dbReference>
<gene>
    <name evidence="6" type="primary">mreB</name>
    <name evidence="7" type="ORF">SAMN02746019_00023220</name>
</gene>
<dbReference type="GO" id="GO:0005524">
    <property type="term" value="F:ATP binding"/>
    <property type="evidence" value="ECO:0007669"/>
    <property type="project" value="UniProtKB-KW"/>
</dbReference>
<dbReference type="PRINTS" id="PR01652">
    <property type="entry name" value="SHAPEPROTEIN"/>
</dbReference>
<dbReference type="RefSeq" id="WP_088570091.1">
    <property type="nucleotide sequence ID" value="NZ_FYEK01000003.1"/>
</dbReference>
<dbReference type="InParanoid" id="A0A212PZU9"/>